<evidence type="ECO:0000259" key="3">
    <source>
        <dbReference type="SMART" id="SM00062"/>
    </source>
</evidence>
<protein>
    <submittedName>
        <fullName evidence="5">Transporter substrate-binding domain-containing protein</fullName>
    </submittedName>
</protein>
<accession>A0A9D2T5S8</accession>
<feature type="signal peptide" evidence="2">
    <location>
        <begin position="1"/>
        <end position="19"/>
    </location>
</feature>
<dbReference type="SMART" id="SM00062">
    <property type="entry name" value="PBPb"/>
    <property type="match status" value="1"/>
</dbReference>
<keyword evidence="1 2" id="KW-0732">Signal</keyword>
<dbReference type="Proteomes" id="UP000823883">
    <property type="component" value="Unassembled WGS sequence"/>
</dbReference>
<dbReference type="PANTHER" id="PTHR35936:SF19">
    <property type="entry name" value="AMINO-ACID-BINDING PROTEIN YXEM-RELATED"/>
    <property type="match status" value="1"/>
</dbReference>
<evidence type="ECO:0000313" key="6">
    <source>
        <dbReference type="Proteomes" id="UP000823883"/>
    </source>
</evidence>
<dbReference type="GO" id="GO:0015276">
    <property type="term" value="F:ligand-gated monoatomic ion channel activity"/>
    <property type="evidence" value="ECO:0007669"/>
    <property type="project" value="InterPro"/>
</dbReference>
<gene>
    <name evidence="5" type="ORF">IAA04_08560</name>
</gene>
<dbReference type="Pfam" id="PF00497">
    <property type="entry name" value="SBP_bac_3"/>
    <property type="match status" value="1"/>
</dbReference>
<dbReference type="InterPro" id="IPR001638">
    <property type="entry name" value="Solute-binding_3/MltF_N"/>
</dbReference>
<evidence type="ECO:0000313" key="5">
    <source>
        <dbReference type="EMBL" id="HJC48088.1"/>
    </source>
</evidence>
<evidence type="ECO:0000256" key="2">
    <source>
        <dbReference type="SAM" id="SignalP"/>
    </source>
</evidence>
<organism evidence="5 6">
    <name type="scientific">Candidatus Lachnoclostridium pullistercoris</name>
    <dbReference type="NCBI Taxonomy" id="2838632"/>
    <lineage>
        <taxon>Bacteria</taxon>
        <taxon>Bacillati</taxon>
        <taxon>Bacillota</taxon>
        <taxon>Clostridia</taxon>
        <taxon>Lachnospirales</taxon>
        <taxon>Lachnospiraceae</taxon>
    </lineage>
</organism>
<dbReference type="EMBL" id="DWWL01000054">
    <property type="protein sequence ID" value="HJC48088.1"/>
    <property type="molecule type" value="Genomic_DNA"/>
</dbReference>
<comment type="caution">
    <text evidence="5">The sequence shown here is derived from an EMBL/GenBank/DDBJ whole genome shotgun (WGS) entry which is preliminary data.</text>
</comment>
<reference evidence="5" key="2">
    <citation type="submission" date="2021-04" db="EMBL/GenBank/DDBJ databases">
        <authorList>
            <person name="Gilroy R."/>
        </authorList>
    </citation>
    <scope>NUCLEOTIDE SEQUENCE</scope>
    <source>
        <strain evidence="5">CHK183-5548</strain>
    </source>
</reference>
<dbReference type="SMART" id="SM00079">
    <property type="entry name" value="PBPe"/>
    <property type="match status" value="1"/>
</dbReference>
<dbReference type="SUPFAM" id="SSF53850">
    <property type="entry name" value="Periplasmic binding protein-like II"/>
    <property type="match status" value="1"/>
</dbReference>
<dbReference type="GO" id="GO:0016020">
    <property type="term" value="C:membrane"/>
    <property type="evidence" value="ECO:0007669"/>
    <property type="project" value="InterPro"/>
</dbReference>
<sequence length="310" mass="33666">MRRTGVGLSLMAAAFLAGAALTGCSVLGTVEAPVGGEADILALASGETEEESKDDGTSRLEEIKERGYLTVATEPYFAPNEFIDPSKSGDERYVGADIELAHYIADHLGVECRIIPLDFTAVLSSVSEGKYDMAISALAYTPARAQAMELSNGYYYDEETVWYGLLVRDEDLEDIQSADDLGDKTVVVQSGSLQEVFAQEQIPAYGELKLVSSTSDGFLMVQENKADACVTAAATAELYLEANPSCGMSMVPDFRFTLDESTQGTRIGMKKGETELRDAVNEIIDEMTEEGLYKQWYQEYSDYAASLGIN</sequence>
<dbReference type="InterPro" id="IPR001320">
    <property type="entry name" value="Iontro_rcpt_C"/>
</dbReference>
<feature type="chain" id="PRO_5038679828" evidence="2">
    <location>
        <begin position="20"/>
        <end position="310"/>
    </location>
</feature>
<dbReference type="Gene3D" id="3.40.190.10">
    <property type="entry name" value="Periplasmic binding protein-like II"/>
    <property type="match status" value="2"/>
</dbReference>
<evidence type="ECO:0000256" key="1">
    <source>
        <dbReference type="ARBA" id="ARBA00022729"/>
    </source>
</evidence>
<feature type="domain" description="Ionotropic glutamate receptor C-terminal" evidence="4">
    <location>
        <begin position="68"/>
        <end position="299"/>
    </location>
</feature>
<name>A0A9D2T5S8_9FIRM</name>
<dbReference type="PROSITE" id="PS51257">
    <property type="entry name" value="PROKAR_LIPOPROTEIN"/>
    <property type="match status" value="1"/>
</dbReference>
<dbReference type="AlphaFoldDB" id="A0A9D2T5S8"/>
<evidence type="ECO:0000259" key="4">
    <source>
        <dbReference type="SMART" id="SM00079"/>
    </source>
</evidence>
<proteinExistence type="predicted"/>
<reference evidence="5" key="1">
    <citation type="journal article" date="2021" name="PeerJ">
        <title>Extensive microbial diversity within the chicken gut microbiome revealed by metagenomics and culture.</title>
        <authorList>
            <person name="Gilroy R."/>
            <person name="Ravi A."/>
            <person name="Getino M."/>
            <person name="Pursley I."/>
            <person name="Horton D.L."/>
            <person name="Alikhan N.F."/>
            <person name="Baker D."/>
            <person name="Gharbi K."/>
            <person name="Hall N."/>
            <person name="Watson M."/>
            <person name="Adriaenssens E.M."/>
            <person name="Foster-Nyarko E."/>
            <person name="Jarju S."/>
            <person name="Secka A."/>
            <person name="Antonio M."/>
            <person name="Oren A."/>
            <person name="Chaudhuri R.R."/>
            <person name="La Ragione R."/>
            <person name="Hildebrand F."/>
            <person name="Pallen M.J."/>
        </authorList>
    </citation>
    <scope>NUCLEOTIDE SEQUENCE</scope>
    <source>
        <strain evidence="5">CHK183-5548</strain>
    </source>
</reference>
<feature type="domain" description="Solute-binding protein family 3/N-terminal" evidence="3">
    <location>
        <begin position="68"/>
        <end position="304"/>
    </location>
</feature>
<dbReference type="PANTHER" id="PTHR35936">
    <property type="entry name" value="MEMBRANE-BOUND LYTIC MUREIN TRANSGLYCOSYLASE F"/>
    <property type="match status" value="1"/>
</dbReference>